<dbReference type="Pfam" id="PF09661">
    <property type="entry name" value="DUF2398"/>
    <property type="match status" value="1"/>
</dbReference>
<organism evidence="1 2">
    <name type="scientific">Rhodococcus aetherivorans</name>
    <dbReference type="NCBI Taxonomy" id="191292"/>
    <lineage>
        <taxon>Bacteria</taxon>
        <taxon>Bacillati</taxon>
        <taxon>Actinomycetota</taxon>
        <taxon>Actinomycetes</taxon>
        <taxon>Mycobacteriales</taxon>
        <taxon>Nocardiaceae</taxon>
        <taxon>Rhodococcus</taxon>
    </lineage>
</organism>
<evidence type="ECO:0008006" key="3">
    <source>
        <dbReference type="Google" id="ProtNLM"/>
    </source>
</evidence>
<proteinExistence type="predicted"/>
<protein>
    <recommendedName>
        <fullName evidence="3">TIGR02678 family protein</fullName>
    </recommendedName>
</protein>
<sequence>MRARRISPLDRDSYQRAARLILSHHLVTAQYPDRAALPLLRRWATELREDLLELFGYRLEVTETTARLFTVADRLDPGGGARTVTDRPFDRRRYAYLALALAALGRAGGQITLSELAEQVASEAGQVPGVELATERATDRDAFVDAVAWLAARGAITLADGDAGGWVSDPDRGEALYDIDRPVVAALFRPPRALQHLRSVRGLLAAGDGRDGDRIADTAEVARRVRRALVQRPVVYAEELDDDARLQLALPRTTAGIELLTGLVAERRAEGVALVDSSGRMSDLRFPGVGTVPQVALLLAGEICARVSDPESVPVRLPRPADAEAELEAGLDAAIPAAGVFASLAGDAGAGPADTTPAQQPAPTHPLVEDSWLAETAAKLVDEFGRTFAAQWQADPAGLLEAAVTLLQRQRLVARVPGGVLALPALARFRGVVVTVRERDPRLAPAGEDSNEAEMS</sequence>
<keyword evidence="2" id="KW-1185">Reference proteome</keyword>
<evidence type="ECO:0000313" key="1">
    <source>
        <dbReference type="EMBL" id="GES39899.1"/>
    </source>
</evidence>
<accession>A0ABQ0YTW2</accession>
<dbReference type="InterPro" id="IPR013494">
    <property type="entry name" value="CHP02678"/>
</dbReference>
<dbReference type="Proteomes" id="UP000325466">
    <property type="component" value="Unassembled WGS sequence"/>
</dbReference>
<dbReference type="EMBL" id="BLAH01000135">
    <property type="protein sequence ID" value="GES39899.1"/>
    <property type="molecule type" value="Genomic_DNA"/>
</dbReference>
<name>A0ABQ0YTW2_9NOCA</name>
<reference evidence="1 2" key="1">
    <citation type="journal article" date="2018" name="Biodegradation">
        <title>1,4-Dioxane degradation characteristics of Rhodococcus aetherivorans JCM 14343.</title>
        <authorList>
            <person name="Inoue D."/>
            <person name="Tsunoda T."/>
            <person name="Yamamoto N."/>
            <person name="Ike M."/>
            <person name="Sei K."/>
        </authorList>
    </citation>
    <scope>NUCLEOTIDE SEQUENCE [LARGE SCALE GENOMIC DNA]</scope>
    <source>
        <strain evidence="1 2">JCM 14343</strain>
    </source>
</reference>
<evidence type="ECO:0000313" key="2">
    <source>
        <dbReference type="Proteomes" id="UP000325466"/>
    </source>
</evidence>
<gene>
    <name evidence="1" type="ORF">RAJCM14343_5177</name>
</gene>
<comment type="caution">
    <text evidence="1">The sequence shown here is derived from an EMBL/GenBank/DDBJ whole genome shotgun (WGS) entry which is preliminary data.</text>
</comment>
<dbReference type="RefSeq" id="WP_029543726.1">
    <property type="nucleotide sequence ID" value="NZ_BAAAYP010000011.1"/>
</dbReference>